<protein>
    <submittedName>
        <fullName evidence="1">mRNAse</fullName>
    </submittedName>
</protein>
<accession>A0A7M1RZJ1</accession>
<keyword evidence="2" id="KW-1185">Reference proteome</keyword>
<reference evidence="1 2" key="1">
    <citation type="submission" date="2020-07" db="EMBL/GenBank/DDBJ databases">
        <title>Taxonomic proposal: Crassvirales, a new order of highly abundant and diverse bacterial viruses.</title>
        <authorList>
            <person name="Shkoporov A.N."/>
            <person name="Stockdale S.R."/>
            <person name="Guerin E."/>
            <person name="Ross R.P."/>
            <person name="Hill C."/>
        </authorList>
    </citation>
    <scope>NUCLEOTIDE SEQUENCE [LARGE SCALE GENOMIC DNA]</scope>
</reference>
<organism evidence="1 2">
    <name type="scientific">uncultured phage cr126_1</name>
    <dbReference type="NCBI Taxonomy" id="2772075"/>
    <lineage>
        <taxon>Viruses</taxon>
        <taxon>Duplodnaviria</taxon>
        <taxon>Heunggongvirae</taxon>
        <taxon>Uroviricota</taxon>
        <taxon>Caudoviricetes</taxon>
        <taxon>Crassvirales</taxon>
        <taxon>Steigviridae</taxon>
        <taxon>Asinivirinae</taxon>
        <taxon>Kolpuevirus</taxon>
        <taxon>Kolpuevirus hominis</taxon>
    </lineage>
</organism>
<dbReference type="Proteomes" id="UP000594161">
    <property type="component" value="Segment"/>
</dbReference>
<dbReference type="KEGG" id="vg:65130151"/>
<dbReference type="GeneID" id="65130151"/>
<dbReference type="RefSeq" id="YP_010111702.1">
    <property type="nucleotide sequence ID" value="NC_055884.1"/>
</dbReference>
<evidence type="ECO:0000313" key="2">
    <source>
        <dbReference type="Proteomes" id="UP000594161"/>
    </source>
</evidence>
<proteinExistence type="predicted"/>
<sequence length="76" mass="8721">MDNLPLGAANHPDAPFNEPLNTEHKRFVSVTISYYDTVEAPVNSSDDFIEKSFYKKVFDRDIPKEFDIDEVVVLND</sequence>
<evidence type="ECO:0000313" key="1">
    <source>
        <dbReference type="EMBL" id="QOR59544.1"/>
    </source>
</evidence>
<dbReference type="EMBL" id="MT774391">
    <property type="protein sequence ID" value="QOR59544.1"/>
    <property type="molecule type" value="Genomic_DNA"/>
</dbReference>
<name>A0A7M1RZJ1_9CAUD</name>